<dbReference type="SMART" id="SM00220">
    <property type="entry name" value="S_TKc"/>
    <property type="match status" value="1"/>
</dbReference>
<gene>
    <name evidence="7" type="ORF">C8Z91_30630</name>
</gene>
<sequence>MLHYGLQPGQTLTGRYRIMAPLGSGGMSRVFLAEDLKLKGKRWAVKETYIGDDPSAGESGQEAALRRHVLLKEAETMSRLSHSNLPDIVDYVPANAHGFLYLVMDYIEGETLLQRFERLGRRMSEGQAAEIALQLCGLLDYLHSLRPEPIIHRDLKPSNLMLDADGRVRLIDFGTARSFKAEQAADTVLLGTVGFAAPEQFDGRQSDPHTDLYGLGALLYFLLSGGAYYNPQSPYREAEAAIPPGLAPIVLRLLRASPDGRFADAREAGAALAGWLAAQQPQRLAAQAGAPPQPGAAWTPPLVVAVGALYPGAGATFAALALARQLHDLGVPHAVIEPPAPQAELSALLFADKNAPPAYRCYNAAGQGGRPDERPWADGHTLWLPAEEPAPGAGEPQLDAGGWLKLFHAVRRPVCIVDVGAQWEHPAVRELLETATDVVYAVDPFAHKLELPATRRRLRQLEAWLAPGRRLHCFAVKALKTPHTEAWLRLLPQRPACLLPAVELAALAEAGWQGRLPHDMPPVRDALREAMLPWLRRWLPDEVIPAQRERNRLGPATKLLRLFQSNK</sequence>
<dbReference type="Pfam" id="PF00069">
    <property type="entry name" value="Pkinase"/>
    <property type="match status" value="1"/>
</dbReference>
<dbReference type="GO" id="GO:0004674">
    <property type="term" value="F:protein serine/threonine kinase activity"/>
    <property type="evidence" value="ECO:0007669"/>
    <property type="project" value="TreeGrafter"/>
</dbReference>
<dbReference type="PROSITE" id="PS00108">
    <property type="entry name" value="PROTEIN_KINASE_ST"/>
    <property type="match status" value="1"/>
</dbReference>
<protein>
    <recommendedName>
        <fullName evidence="6">Protein kinase domain-containing protein</fullName>
    </recommendedName>
</protein>
<evidence type="ECO:0000256" key="4">
    <source>
        <dbReference type="ARBA" id="ARBA00022840"/>
    </source>
</evidence>
<organism evidence="7 8">
    <name type="scientific">Paenibacillus elgii</name>
    <dbReference type="NCBI Taxonomy" id="189691"/>
    <lineage>
        <taxon>Bacteria</taxon>
        <taxon>Bacillati</taxon>
        <taxon>Bacillota</taxon>
        <taxon>Bacilli</taxon>
        <taxon>Bacillales</taxon>
        <taxon>Paenibacillaceae</taxon>
        <taxon>Paenibacillus</taxon>
    </lineage>
</organism>
<dbReference type="InterPro" id="IPR017441">
    <property type="entry name" value="Protein_kinase_ATP_BS"/>
</dbReference>
<evidence type="ECO:0000259" key="6">
    <source>
        <dbReference type="PROSITE" id="PS50011"/>
    </source>
</evidence>
<evidence type="ECO:0000256" key="5">
    <source>
        <dbReference type="PROSITE-ProRule" id="PRU10141"/>
    </source>
</evidence>
<dbReference type="InterPro" id="IPR011009">
    <property type="entry name" value="Kinase-like_dom_sf"/>
</dbReference>
<evidence type="ECO:0000313" key="7">
    <source>
        <dbReference type="EMBL" id="PUA35458.1"/>
    </source>
</evidence>
<evidence type="ECO:0000256" key="1">
    <source>
        <dbReference type="ARBA" id="ARBA00022679"/>
    </source>
</evidence>
<comment type="caution">
    <text evidence="7">The sequence shown here is derived from an EMBL/GenBank/DDBJ whole genome shotgun (WGS) entry which is preliminary data.</text>
</comment>
<feature type="binding site" evidence="5">
    <location>
        <position position="46"/>
    </location>
    <ligand>
        <name>ATP</name>
        <dbReference type="ChEBI" id="CHEBI:30616"/>
    </ligand>
</feature>
<proteinExistence type="predicted"/>
<dbReference type="GO" id="GO:0005524">
    <property type="term" value="F:ATP binding"/>
    <property type="evidence" value="ECO:0007669"/>
    <property type="project" value="UniProtKB-UniRule"/>
</dbReference>
<evidence type="ECO:0000313" key="8">
    <source>
        <dbReference type="Proteomes" id="UP000244184"/>
    </source>
</evidence>
<keyword evidence="1" id="KW-0808">Transferase</keyword>
<evidence type="ECO:0000256" key="3">
    <source>
        <dbReference type="ARBA" id="ARBA00022777"/>
    </source>
</evidence>
<accession>A0A2T6FU82</accession>
<reference evidence="7 8" key="1">
    <citation type="submission" date="2018-03" db="EMBL/GenBank/DDBJ databases">
        <title>Genome sequence of Paenibacillus elgii strain AC13 an antimicrobial compound producing bacteria.</title>
        <authorList>
            <person name="Kurokawa A.S."/>
            <person name="Araujo J.F."/>
            <person name="Costa R.A."/>
            <person name="Ortega D.B."/>
            <person name="Pires A.S."/>
            <person name="Pappas G.J.Jr."/>
            <person name="Franco O.L."/>
            <person name="Barreto C."/>
            <person name="Magalhaes B.S."/>
            <person name="Kruger R.H."/>
        </authorList>
    </citation>
    <scope>NUCLEOTIDE SEQUENCE [LARGE SCALE GENOMIC DNA]</scope>
    <source>
        <strain evidence="7 8">AC13</strain>
    </source>
</reference>
<dbReference type="PANTHER" id="PTHR43289:SF34">
    <property type="entry name" value="SERINE_THREONINE-PROTEIN KINASE YBDM-RELATED"/>
    <property type="match status" value="1"/>
</dbReference>
<dbReference type="InterPro" id="IPR000719">
    <property type="entry name" value="Prot_kinase_dom"/>
</dbReference>
<dbReference type="Gene3D" id="3.30.200.20">
    <property type="entry name" value="Phosphorylase Kinase, domain 1"/>
    <property type="match status" value="1"/>
</dbReference>
<dbReference type="Gene3D" id="1.10.510.10">
    <property type="entry name" value="Transferase(Phosphotransferase) domain 1"/>
    <property type="match status" value="1"/>
</dbReference>
<keyword evidence="3" id="KW-0418">Kinase</keyword>
<dbReference type="PROSITE" id="PS00107">
    <property type="entry name" value="PROTEIN_KINASE_ATP"/>
    <property type="match status" value="1"/>
</dbReference>
<dbReference type="SUPFAM" id="SSF56112">
    <property type="entry name" value="Protein kinase-like (PK-like)"/>
    <property type="match status" value="1"/>
</dbReference>
<feature type="domain" description="Protein kinase" evidence="6">
    <location>
        <begin position="16"/>
        <end position="276"/>
    </location>
</feature>
<keyword evidence="4 5" id="KW-0067">ATP-binding</keyword>
<dbReference type="PANTHER" id="PTHR43289">
    <property type="entry name" value="MITOGEN-ACTIVATED PROTEIN KINASE KINASE KINASE 20-RELATED"/>
    <property type="match status" value="1"/>
</dbReference>
<dbReference type="CDD" id="cd14014">
    <property type="entry name" value="STKc_PknB_like"/>
    <property type="match status" value="1"/>
</dbReference>
<evidence type="ECO:0000256" key="2">
    <source>
        <dbReference type="ARBA" id="ARBA00022741"/>
    </source>
</evidence>
<dbReference type="EMBL" id="PYHP01000087">
    <property type="protein sequence ID" value="PUA35458.1"/>
    <property type="molecule type" value="Genomic_DNA"/>
</dbReference>
<dbReference type="AlphaFoldDB" id="A0A2T6FU82"/>
<dbReference type="InterPro" id="IPR008271">
    <property type="entry name" value="Ser/Thr_kinase_AS"/>
</dbReference>
<dbReference type="Proteomes" id="UP000244184">
    <property type="component" value="Unassembled WGS sequence"/>
</dbReference>
<dbReference type="PROSITE" id="PS50011">
    <property type="entry name" value="PROTEIN_KINASE_DOM"/>
    <property type="match status" value="1"/>
</dbReference>
<name>A0A2T6FU82_9BACL</name>
<keyword evidence="2 5" id="KW-0547">Nucleotide-binding</keyword>